<keyword evidence="2" id="KW-1185">Reference proteome</keyword>
<accession>A0AAE0KHI7</accession>
<dbReference type="PANTHER" id="PTHR24148">
    <property type="entry name" value="ANKYRIN REPEAT DOMAIN-CONTAINING PROTEIN 39 HOMOLOG-RELATED"/>
    <property type="match status" value="1"/>
</dbReference>
<proteinExistence type="predicted"/>
<comment type="caution">
    <text evidence="1">The sequence shown here is derived from an EMBL/GenBank/DDBJ whole genome shotgun (WGS) entry which is preliminary data.</text>
</comment>
<name>A0AAE0KHI7_9PEZI</name>
<dbReference type="EMBL" id="JAULSN010000003">
    <property type="protein sequence ID" value="KAK3376686.1"/>
    <property type="molecule type" value="Genomic_DNA"/>
</dbReference>
<evidence type="ECO:0008006" key="3">
    <source>
        <dbReference type="Google" id="ProtNLM"/>
    </source>
</evidence>
<gene>
    <name evidence="1" type="ORF">B0T24DRAFT_700443</name>
</gene>
<dbReference type="PANTHER" id="PTHR24148:SF78">
    <property type="entry name" value="HETEROKARYON INCOMPATIBILITY DOMAIN-CONTAINING PROTEIN"/>
    <property type="match status" value="1"/>
</dbReference>
<evidence type="ECO:0000313" key="1">
    <source>
        <dbReference type="EMBL" id="KAK3376686.1"/>
    </source>
</evidence>
<sequence length="253" mass="29100">MPHRGNGDLIRCQLFEYPIQETWERADLYEALSYYWGGSAKRLFYLHRRLLLAYHSKPPRRTITTSTSPHWTSHMGRWRVQSMAEIYSKASRIIIWLGEAEVEDQDTLKAMCAPVLQEVAAARHVRIMCGPVEFEGYALCLGLEAHPDLSDPISPMAYLMKQSVFRPEYRINPFGGISLGLRPLSELIDMYHNYKATLPHDKVFALLGMSSDAPEDLEDARLLPDFRISLGELLERLVRFFLGWKVSVHTCLD</sequence>
<protein>
    <recommendedName>
        <fullName evidence="3">Heterokaryon incompatibility domain-containing protein</fullName>
    </recommendedName>
</protein>
<evidence type="ECO:0000313" key="2">
    <source>
        <dbReference type="Proteomes" id="UP001287356"/>
    </source>
</evidence>
<reference evidence="1" key="2">
    <citation type="submission" date="2023-06" db="EMBL/GenBank/DDBJ databases">
        <authorList>
            <consortium name="Lawrence Berkeley National Laboratory"/>
            <person name="Haridas S."/>
            <person name="Hensen N."/>
            <person name="Bonometti L."/>
            <person name="Westerberg I."/>
            <person name="Brannstrom I.O."/>
            <person name="Guillou S."/>
            <person name="Cros-Aarteil S."/>
            <person name="Calhoun S."/>
            <person name="Kuo A."/>
            <person name="Mondo S."/>
            <person name="Pangilinan J."/>
            <person name="Riley R."/>
            <person name="Labutti K."/>
            <person name="Andreopoulos B."/>
            <person name="Lipzen A."/>
            <person name="Chen C."/>
            <person name="Yanf M."/>
            <person name="Daum C."/>
            <person name="Ng V."/>
            <person name="Clum A."/>
            <person name="Steindorff A."/>
            <person name="Ohm R."/>
            <person name="Martin F."/>
            <person name="Silar P."/>
            <person name="Natvig D."/>
            <person name="Lalanne C."/>
            <person name="Gautier V."/>
            <person name="Ament-Velasquez S.L."/>
            <person name="Kruys A."/>
            <person name="Hutchinson M.I."/>
            <person name="Powell A.J."/>
            <person name="Barry K."/>
            <person name="Miller A.N."/>
            <person name="Grigoriev I.V."/>
            <person name="Debuchy R."/>
            <person name="Gladieux P."/>
            <person name="Thoren M.H."/>
            <person name="Johannesson H."/>
        </authorList>
    </citation>
    <scope>NUCLEOTIDE SEQUENCE</scope>
    <source>
        <strain evidence="1">CBS 958.72</strain>
    </source>
</reference>
<organism evidence="1 2">
    <name type="scientific">Lasiosphaeria ovina</name>
    <dbReference type="NCBI Taxonomy" id="92902"/>
    <lineage>
        <taxon>Eukaryota</taxon>
        <taxon>Fungi</taxon>
        <taxon>Dikarya</taxon>
        <taxon>Ascomycota</taxon>
        <taxon>Pezizomycotina</taxon>
        <taxon>Sordariomycetes</taxon>
        <taxon>Sordariomycetidae</taxon>
        <taxon>Sordariales</taxon>
        <taxon>Lasiosphaeriaceae</taxon>
        <taxon>Lasiosphaeria</taxon>
    </lineage>
</organism>
<reference evidence="1" key="1">
    <citation type="journal article" date="2023" name="Mol. Phylogenet. Evol.">
        <title>Genome-scale phylogeny and comparative genomics of the fungal order Sordariales.</title>
        <authorList>
            <person name="Hensen N."/>
            <person name="Bonometti L."/>
            <person name="Westerberg I."/>
            <person name="Brannstrom I.O."/>
            <person name="Guillou S."/>
            <person name="Cros-Aarteil S."/>
            <person name="Calhoun S."/>
            <person name="Haridas S."/>
            <person name="Kuo A."/>
            <person name="Mondo S."/>
            <person name="Pangilinan J."/>
            <person name="Riley R."/>
            <person name="LaButti K."/>
            <person name="Andreopoulos B."/>
            <person name="Lipzen A."/>
            <person name="Chen C."/>
            <person name="Yan M."/>
            <person name="Daum C."/>
            <person name="Ng V."/>
            <person name="Clum A."/>
            <person name="Steindorff A."/>
            <person name="Ohm R.A."/>
            <person name="Martin F."/>
            <person name="Silar P."/>
            <person name="Natvig D.O."/>
            <person name="Lalanne C."/>
            <person name="Gautier V."/>
            <person name="Ament-Velasquez S.L."/>
            <person name="Kruys A."/>
            <person name="Hutchinson M.I."/>
            <person name="Powell A.J."/>
            <person name="Barry K."/>
            <person name="Miller A.N."/>
            <person name="Grigoriev I.V."/>
            <person name="Debuchy R."/>
            <person name="Gladieux P."/>
            <person name="Hiltunen Thoren M."/>
            <person name="Johannesson H."/>
        </authorList>
    </citation>
    <scope>NUCLEOTIDE SEQUENCE</scope>
    <source>
        <strain evidence="1">CBS 958.72</strain>
    </source>
</reference>
<dbReference type="InterPro" id="IPR052895">
    <property type="entry name" value="HetReg/Transcr_Mod"/>
</dbReference>
<dbReference type="Proteomes" id="UP001287356">
    <property type="component" value="Unassembled WGS sequence"/>
</dbReference>
<dbReference type="AlphaFoldDB" id="A0AAE0KHI7"/>